<dbReference type="InParanoid" id="W2RPP0"/>
<dbReference type="Proteomes" id="UP000030752">
    <property type="component" value="Unassembled WGS sequence"/>
</dbReference>
<dbReference type="eggNOG" id="ENOG502SEJ8">
    <property type="taxonomic scope" value="Eukaryota"/>
</dbReference>
<organism evidence="1 2">
    <name type="scientific">Cyphellophora europaea (strain CBS 101466)</name>
    <name type="common">Phialophora europaea</name>
    <dbReference type="NCBI Taxonomy" id="1220924"/>
    <lineage>
        <taxon>Eukaryota</taxon>
        <taxon>Fungi</taxon>
        <taxon>Dikarya</taxon>
        <taxon>Ascomycota</taxon>
        <taxon>Pezizomycotina</taxon>
        <taxon>Eurotiomycetes</taxon>
        <taxon>Chaetothyriomycetidae</taxon>
        <taxon>Chaetothyriales</taxon>
        <taxon>Cyphellophoraceae</taxon>
        <taxon>Cyphellophora</taxon>
    </lineage>
</organism>
<dbReference type="PANTHER" id="PTHR42052:SF1">
    <property type="entry name" value="ABM DOMAIN-CONTAINING PROTEIN"/>
    <property type="match status" value="1"/>
</dbReference>
<dbReference type="PANTHER" id="PTHR42052">
    <property type="entry name" value="ABM DOMAIN-CONTAINING PROTEIN"/>
    <property type="match status" value="1"/>
</dbReference>
<dbReference type="RefSeq" id="XP_008719847.1">
    <property type="nucleotide sequence ID" value="XM_008721625.1"/>
</dbReference>
<proteinExistence type="predicted"/>
<evidence type="ECO:0000313" key="1">
    <source>
        <dbReference type="EMBL" id="ETN37678.1"/>
    </source>
</evidence>
<name>W2RPP0_CYPE1</name>
<dbReference type="GeneID" id="19974640"/>
<evidence type="ECO:0000313" key="2">
    <source>
        <dbReference type="Proteomes" id="UP000030752"/>
    </source>
</evidence>
<sequence>MPSFIPATHPSSLDNLFINTPRYIFPATTIMVGRTPPHPHPSVTELALLSLPAADGLMAPPILSSLAKAKGAMQRFSGQPFTYVHLAPEHPDLVLIIGGWPSVRFHIEEWIPCEENAAFVEELKGLGVGVRWMWHVGGGRGKVERGLFREVEEGDRGGERVRVWRAGVRREMVGEAERVLLAVDAGEKVDGGVKFSGQGWIGGWRIDEGFLGEGEQERSLRREGETEELVVVLRTGEDLQKTNDIEKVLGKLEGMVERLEVREGFVLDV</sequence>
<protein>
    <submittedName>
        <fullName evidence="1">Uncharacterized protein</fullName>
    </submittedName>
</protein>
<dbReference type="HOGENOM" id="CLU_1034468_0_0_1"/>
<gene>
    <name evidence="1" type="ORF">HMPREF1541_07301</name>
</gene>
<keyword evidence="2" id="KW-1185">Reference proteome</keyword>
<dbReference type="VEuPathDB" id="FungiDB:HMPREF1541_07301"/>
<dbReference type="AlphaFoldDB" id="W2RPP0"/>
<reference evidence="1 2" key="1">
    <citation type="submission" date="2013-03" db="EMBL/GenBank/DDBJ databases">
        <title>The Genome Sequence of Phialophora europaea CBS 101466.</title>
        <authorList>
            <consortium name="The Broad Institute Genomics Platform"/>
            <person name="Cuomo C."/>
            <person name="de Hoog S."/>
            <person name="Gorbushina A."/>
            <person name="Walker B."/>
            <person name="Young S.K."/>
            <person name="Zeng Q."/>
            <person name="Gargeya S."/>
            <person name="Fitzgerald M."/>
            <person name="Haas B."/>
            <person name="Abouelleil A."/>
            <person name="Allen A.W."/>
            <person name="Alvarado L."/>
            <person name="Arachchi H.M."/>
            <person name="Berlin A.M."/>
            <person name="Chapman S.B."/>
            <person name="Gainer-Dewar J."/>
            <person name="Goldberg J."/>
            <person name="Griggs A."/>
            <person name="Gujja S."/>
            <person name="Hansen M."/>
            <person name="Howarth C."/>
            <person name="Imamovic A."/>
            <person name="Ireland A."/>
            <person name="Larimer J."/>
            <person name="McCowan C."/>
            <person name="Murphy C."/>
            <person name="Pearson M."/>
            <person name="Poon T.W."/>
            <person name="Priest M."/>
            <person name="Roberts A."/>
            <person name="Saif S."/>
            <person name="Shea T."/>
            <person name="Sisk P."/>
            <person name="Sykes S."/>
            <person name="Wortman J."/>
            <person name="Nusbaum C."/>
            <person name="Birren B."/>
        </authorList>
    </citation>
    <scope>NUCLEOTIDE SEQUENCE [LARGE SCALE GENOMIC DNA]</scope>
    <source>
        <strain evidence="1 2">CBS 101466</strain>
    </source>
</reference>
<dbReference type="OrthoDB" id="3542212at2759"/>
<accession>W2RPP0</accession>
<dbReference type="EMBL" id="KB822723">
    <property type="protein sequence ID" value="ETN37678.1"/>
    <property type="molecule type" value="Genomic_DNA"/>
</dbReference>